<dbReference type="EC" id="2.7.13.3" evidence="2"/>
<dbReference type="Pfam" id="PF01590">
    <property type="entry name" value="GAF"/>
    <property type="match status" value="1"/>
</dbReference>
<dbReference type="PANTHER" id="PTHR43547:SF2">
    <property type="entry name" value="HYBRID SIGNAL TRANSDUCTION HISTIDINE KINASE C"/>
    <property type="match status" value="1"/>
</dbReference>
<evidence type="ECO:0000313" key="5">
    <source>
        <dbReference type="EMBL" id="AUX20860.1"/>
    </source>
</evidence>
<dbReference type="InterPro" id="IPR036890">
    <property type="entry name" value="HATPase_C_sf"/>
</dbReference>
<dbReference type="Pfam" id="PF00512">
    <property type="entry name" value="HisKA"/>
    <property type="match status" value="1"/>
</dbReference>
<dbReference type="AlphaFoldDB" id="A0A4P2PW16"/>
<reference evidence="5 6" key="1">
    <citation type="submission" date="2015-09" db="EMBL/GenBank/DDBJ databases">
        <title>Sorangium comparison.</title>
        <authorList>
            <person name="Zaburannyi N."/>
            <person name="Bunk B."/>
            <person name="Overmann J."/>
            <person name="Mueller R."/>
        </authorList>
    </citation>
    <scope>NUCLEOTIDE SEQUENCE [LARGE SCALE GENOMIC DNA]</scope>
    <source>
        <strain evidence="5 6">So ceGT47</strain>
    </source>
</reference>
<dbReference type="InterPro" id="IPR003594">
    <property type="entry name" value="HATPase_dom"/>
</dbReference>
<evidence type="ECO:0000256" key="1">
    <source>
        <dbReference type="ARBA" id="ARBA00000085"/>
    </source>
</evidence>
<keyword evidence="5" id="KW-0808">Transferase</keyword>
<dbReference type="SUPFAM" id="SSF55781">
    <property type="entry name" value="GAF domain-like"/>
    <property type="match status" value="1"/>
</dbReference>
<evidence type="ECO:0000256" key="3">
    <source>
        <dbReference type="ARBA" id="ARBA00022553"/>
    </source>
</evidence>
<dbReference type="PANTHER" id="PTHR43547">
    <property type="entry name" value="TWO-COMPONENT HISTIDINE KINASE"/>
    <property type="match status" value="1"/>
</dbReference>
<dbReference type="Gene3D" id="3.30.565.10">
    <property type="entry name" value="Histidine kinase-like ATPase, C-terminal domain"/>
    <property type="match status" value="1"/>
</dbReference>
<keyword evidence="3" id="KW-0597">Phosphoprotein</keyword>
<feature type="domain" description="Histidine kinase" evidence="4">
    <location>
        <begin position="183"/>
        <end position="397"/>
    </location>
</feature>
<proteinExistence type="predicted"/>
<dbReference type="Proteomes" id="UP000295781">
    <property type="component" value="Chromosome"/>
</dbReference>
<dbReference type="InterPro" id="IPR003018">
    <property type="entry name" value="GAF"/>
</dbReference>
<dbReference type="Gene3D" id="3.30.450.40">
    <property type="match status" value="1"/>
</dbReference>
<gene>
    <name evidence="5" type="primary">resE</name>
    <name evidence="5" type="ORF">SOCEGT47_013360</name>
</gene>
<dbReference type="InterPro" id="IPR004358">
    <property type="entry name" value="Sig_transdc_His_kin-like_C"/>
</dbReference>
<evidence type="ECO:0000256" key="2">
    <source>
        <dbReference type="ARBA" id="ARBA00012438"/>
    </source>
</evidence>
<dbReference type="EMBL" id="CP012670">
    <property type="protein sequence ID" value="AUX20860.1"/>
    <property type="molecule type" value="Genomic_DNA"/>
</dbReference>
<dbReference type="InterPro" id="IPR005467">
    <property type="entry name" value="His_kinase_dom"/>
</dbReference>
<evidence type="ECO:0000313" key="6">
    <source>
        <dbReference type="Proteomes" id="UP000295781"/>
    </source>
</evidence>
<comment type="catalytic activity">
    <reaction evidence="1">
        <text>ATP + protein L-histidine = ADP + protein N-phospho-L-histidine.</text>
        <dbReference type="EC" id="2.7.13.3"/>
    </reaction>
</comment>
<dbReference type="InterPro" id="IPR029016">
    <property type="entry name" value="GAF-like_dom_sf"/>
</dbReference>
<dbReference type="SUPFAM" id="SSF55874">
    <property type="entry name" value="ATPase domain of HSP90 chaperone/DNA topoisomerase II/histidine kinase"/>
    <property type="match status" value="1"/>
</dbReference>
<dbReference type="SMART" id="SM00388">
    <property type="entry name" value="HisKA"/>
    <property type="match status" value="1"/>
</dbReference>
<evidence type="ECO:0000259" key="4">
    <source>
        <dbReference type="PROSITE" id="PS50109"/>
    </source>
</evidence>
<name>A0A4P2PW16_SORCE</name>
<dbReference type="SMART" id="SM00065">
    <property type="entry name" value="GAF"/>
    <property type="match status" value="1"/>
</dbReference>
<dbReference type="PROSITE" id="PS50109">
    <property type="entry name" value="HIS_KIN"/>
    <property type="match status" value="1"/>
</dbReference>
<protein>
    <recommendedName>
        <fullName evidence="2">histidine kinase</fullName>
        <ecNumber evidence="2">2.7.13.3</ecNumber>
    </recommendedName>
</protein>
<keyword evidence="5" id="KW-0418">Kinase</keyword>
<dbReference type="OrthoDB" id="5490958at2"/>
<dbReference type="GO" id="GO:0000155">
    <property type="term" value="F:phosphorelay sensor kinase activity"/>
    <property type="evidence" value="ECO:0007669"/>
    <property type="project" value="InterPro"/>
</dbReference>
<dbReference type="CDD" id="cd00082">
    <property type="entry name" value="HisKA"/>
    <property type="match status" value="1"/>
</dbReference>
<dbReference type="SUPFAM" id="SSF47384">
    <property type="entry name" value="Homodimeric domain of signal transducing histidine kinase"/>
    <property type="match status" value="1"/>
</dbReference>
<dbReference type="InterPro" id="IPR003661">
    <property type="entry name" value="HisK_dim/P_dom"/>
</dbReference>
<dbReference type="SMART" id="SM00387">
    <property type="entry name" value="HATPase_c"/>
    <property type="match status" value="1"/>
</dbReference>
<dbReference type="Gene3D" id="1.10.287.130">
    <property type="match status" value="1"/>
</dbReference>
<dbReference type="PRINTS" id="PR00344">
    <property type="entry name" value="BCTRLSENSOR"/>
</dbReference>
<dbReference type="RefSeq" id="WP_129346266.1">
    <property type="nucleotide sequence ID" value="NZ_CP012670.1"/>
</dbReference>
<dbReference type="Pfam" id="PF02518">
    <property type="entry name" value="HATPase_c"/>
    <property type="match status" value="1"/>
</dbReference>
<dbReference type="InterPro" id="IPR036097">
    <property type="entry name" value="HisK_dim/P_sf"/>
</dbReference>
<sequence length="405" mass="43344">MATLERLLELPAAELRLSLNQASQLLADALGADKIDVFLYDRSKQTLRALGTSNTPMGRRQQELGLDVMQVANGGSIADVFTTGEPFRSGHMDQVPGELAGLVHKLGVRSHIAVPLEVEGERRGVVSAQSARPEFFAEVDLRFLIAVSRWIGALTHRAELVEQVTAAAVVQGRREAAEELITVLAHDLRNYLAPLTSRLELLRRRATAEGRAVDVRDLARASDSVDRLSRLISDLLDVERLEQGLFEIVPQPVDLVALAQEVALALGTPSSEVHVQGPPKLVVVADRERLQQALQNLVSNAVKHSPGGQPVVIRLSTELREGRALAHVDVVDLGSGIPPELLPRLFERFVTGGGKASGLGLGLYLASRIAEVHGATLTASSRPGNGATFRLSLPVSGPPDCAGAA</sequence>
<accession>A0A4P2PW16</accession>
<dbReference type="CDD" id="cd00075">
    <property type="entry name" value="HATPase"/>
    <property type="match status" value="1"/>
</dbReference>
<organism evidence="5 6">
    <name type="scientific">Sorangium cellulosum</name>
    <name type="common">Polyangium cellulosum</name>
    <dbReference type="NCBI Taxonomy" id="56"/>
    <lineage>
        <taxon>Bacteria</taxon>
        <taxon>Pseudomonadati</taxon>
        <taxon>Myxococcota</taxon>
        <taxon>Polyangia</taxon>
        <taxon>Polyangiales</taxon>
        <taxon>Polyangiaceae</taxon>
        <taxon>Sorangium</taxon>
    </lineage>
</organism>